<dbReference type="STRING" id="1029756.W911_06565"/>
<dbReference type="InterPro" id="IPR018642">
    <property type="entry name" value="DUF2066"/>
</dbReference>
<sequence>MKFTTYGLFFAAMLAAFAAAAPEAAARAGKVFTVANYPVEATADNAVAAKDKAHAEGQQAALGALLKRIVPVTAYGRLDRLTALRAADFIDGVAVRSENNSRTQYIASLDFSFQADAVRDLLHREGVPYVEQQAPRMVLVPILAQPGGADGARFRPAAGTWSQVWQGLDLDNTLTPLRVEALQPSIQDATVQAALAGDDSVERVLGGAYNADFVVLAVAEVDQPGRQLNVMLAGIDPAGLMTWRRSYRIADGDVAYAMELAAVVTHGVLEGRWKVAKLEQGGHGGGYVPGGRFGTGAGHDVSMAVHFANQAEWDDMRGRLLDLPGAGNIRIGTVSAQSAEVSMSFPGGGQSLAQALAQQGLVLTDGGGFWALRSAY</sequence>
<dbReference type="EMBL" id="CP006912">
    <property type="protein sequence ID" value="AHB48121.1"/>
    <property type="molecule type" value="Genomic_DNA"/>
</dbReference>
<accession>V5SB73</accession>
<keyword evidence="3" id="KW-1185">Reference proteome</keyword>
<dbReference type="Pfam" id="PF09839">
    <property type="entry name" value="DUF2066"/>
    <property type="match status" value="1"/>
</dbReference>
<dbReference type="OrthoDB" id="7928976at2"/>
<dbReference type="RefSeq" id="WP_023786706.1">
    <property type="nucleotide sequence ID" value="NC_022997.1"/>
</dbReference>
<dbReference type="PATRIC" id="fig|1029756.8.peg.1375"/>
<dbReference type="AlphaFoldDB" id="V5SB73"/>
<feature type="chain" id="PRO_5004740493" description="DUF2066 domain-containing protein" evidence="1">
    <location>
        <begin position="21"/>
        <end position="376"/>
    </location>
</feature>
<evidence type="ECO:0000256" key="1">
    <source>
        <dbReference type="SAM" id="SignalP"/>
    </source>
</evidence>
<organism evidence="2 3">
    <name type="scientific">Hyphomicrobium nitrativorans NL23</name>
    <dbReference type="NCBI Taxonomy" id="1029756"/>
    <lineage>
        <taxon>Bacteria</taxon>
        <taxon>Pseudomonadati</taxon>
        <taxon>Pseudomonadota</taxon>
        <taxon>Alphaproteobacteria</taxon>
        <taxon>Hyphomicrobiales</taxon>
        <taxon>Hyphomicrobiaceae</taxon>
        <taxon>Hyphomicrobium</taxon>
    </lineage>
</organism>
<name>V5SB73_9HYPH</name>
<evidence type="ECO:0008006" key="4">
    <source>
        <dbReference type="Google" id="ProtNLM"/>
    </source>
</evidence>
<protein>
    <recommendedName>
        <fullName evidence="4">DUF2066 domain-containing protein</fullName>
    </recommendedName>
</protein>
<evidence type="ECO:0000313" key="2">
    <source>
        <dbReference type="EMBL" id="AHB48121.1"/>
    </source>
</evidence>
<gene>
    <name evidence="2" type="ORF">W911_06565</name>
</gene>
<dbReference type="KEGG" id="hni:W911_06565"/>
<dbReference type="HOGENOM" id="CLU_731107_0_0_5"/>
<keyword evidence="1" id="KW-0732">Signal</keyword>
<evidence type="ECO:0000313" key="3">
    <source>
        <dbReference type="Proteomes" id="UP000018542"/>
    </source>
</evidence>
<reference evidence="2 3" key="1">
    <citation type="journal article" date="2014" name="Genome Announc.">
        <title>Complete Genome Sequence of Hyphomicrobium nitrativorans Strain NL23, a Denitrifying Bacterium Isolated from Biofilm of a Methanol-Fed Denitrification System Treating Seawater at the Montreal Biodome.</title>
        <authorList>
            <person name="Martineau C."/>
            <person name="Villeneuve C."/>
            <person name="Mauffrey F."/>
            <person name="Villemur R."/>
        </authorList>
    </citation>
    <scope>NUCLEOTIDE SEQUENCE [LARGE SCALE GENOMIC DNA]</scope>
    <source>
        <strain evidence="2">NL23</strain>
    </source>
</reference>
<dbReference type="Proteomes" id="UP000018542">
    <property type="component" value="Chromosome"/>
</dbReference>
<feature type="signal peptide" evidence="1">
    <location>
        <begin position="1"/>
        <end position="20"/>
    </location>
</feature>
<proteinExistence type="predicted"/>